<dbReference type="SMART" id="SM01198">
    <property type="entry name" value="FBA"/>
    <property type="match status" value="3"/>
</dbReference>
<dbReference type="PANTHER" id="PTHR12125:SF12">
    <property type="entry name" value="F-BOX ONLY PROTEIN 6"/>
    <property type="match status" value="1"/>
</dbReference>
<keyword evidence="5" id="KW-1185">Reference proteome</keyword>
<dbReference type="Gene3D" id="1.20.1280.50">
    <property type="match status" value="1"/>
</dbReference>
<dbReference type="InterPro" id="IPR008979">
    <property type="entry name" value="Galactose-bd-like_sf"/>
</dbReference>
<dbReference type="GO" id="GO:0036503">
    <property type="term" value="P:ERAD pathway"/>
    <property type="evidence" value="ECO:0007669"/>
    <property type="project" value="TreeGrafter"/>
</dbReference>
<reference evidence="4 5" key="1">
    <citation type="submission" date="2018-10" db="EMBL/GenBank/DDBJ databases">
        <title>Genome assembly for a Yunnan-Guizhou Plateau 3E fish, Anabarilius grahami (Regan), and its evolutionary and genetic applications.</title>
        <authorList>
            <person name="Jiang W."/>
        </authorList>
    </citation>
    <scope>NUCLEOTIDE SEQUENCE [LARGE SCALE GENOMIC DNA]</scope>
    <source>
        <strain evidence="4">AG-KIZ</strain>
        <tissue evidence="4">Muscle</tissue>
    </source>
</reference>
<evidence type="ECO:0000256" key="1">
    <source>
        <dbReference type="ARBA" id="ARBA00022786"/>
    </source>
</evidence>
<comment type="caution">
    <text evidence="4">The sequence shown here is derived from an EMBL/GenBank/DDBJ whole genome shotgun (WGS) entry which is preliminary data.</text>
</comment>
<dbReference type="GO" id="GO:0031146">
    <property type="term" value="P:SCF-dependent proteasomal ubiquitin-dependent protein catabolic process"/>
    <property type="evidence" value="ECO:0007669"/>
    <property type="project" value="TreeGrafter"/>
</dbReference>
<dbReference type="Pfam" id="PF12937">
    <property type="entry name" value="F-box-like"/>
    <property type="match status" value="1"/>
</dbReference>
<dbReference type="GO" id="GO:0061630">
    <property type="term" value="F:ubiquitin protein ligase activity"/>
    <property type="evidence" value="ECO:0007669"/>
    <property type="project" value="TreeGrafter"/>
</dbReference>
<dbReference type="InterPro" id="IPR039752">
    <property type="entry name" value="F-box_only"/>
</dbReference>
<dbReference type="InterPro" id="IPR036047">
    <property type="entry name" value="F-box-like_dom_sf"/>
</dbReference>
<feature type="domain" description="FBA" evidence="3">
    <location>
        <begin position="91"/>
        <end position="267"/>
    </location>
</feature>
<gene>
    <name evidence="4" type="ORF">DPX16_20867</name>
</gene>
<dbReference type="PROSITE" id="PS50181">
    <property type="entry name" value="FBOX"/>
    <property type="match status" value="1"/>
</dbReference>
<evidence type="ECO:0000259" key="2">
    <source>
        <dbReference type="PROSITE" id="PS50181"/>
    </source>
</evidence>
<evidence type="ECO:0000259" key="3">
    <source>
        <dbReference type="PROSITE" id="PS51114"/>
    </source>
</evidence>
<dbReference type="EMBL" id="RJVU01011782">
    <property type="protein sequence ID" value="ROL53228.1"/>
    <property type="molecule type" value="Genomic_DNA"/>
</dbReference>
<dbReference type="PANTHER" id="PTHR12125">
    <property type="entry name" value="F-BOX ONLY PROTEIN 6-LIKE PROTEIN"/>
    <property type="match status" value="1"/>
</dbReference>
<dbReference type="FunFam" id="2.60.120.260:FF:000012">
    <property type="entry name" value="F-box only protein 2"/>
    <property type="match status" value="2"/>
</dbReference>
<evidence type="ECO:0000313" key="4">
    <source>
        <dbReference type="EMBL" id="ROL53228.1"/>
    </source>
</evidence>
<dbReference type="FunFam" id="1.20.1280.50:FF:000002">
    <property type="entry name" value="F-box only protein 44"/>
    <property type="match status" value="1"/>
</dbReference>
<organism evidence="4 5">
    <name type="scientific">Anabarilius grahami</name>
    <name type="common">Kanglang fish</name>
    <name type="synonym">Barilius grahami</name>
    <dbReference type="NCBI Taxonomy" id="495550"/>
    <lineage>
        <taxon>Eukaryota</taxon>
        <taxon>Metazoa</taxon>
        <taxon>Chordata</taxon>
        <taxon>Craniata</taxon>
        <taxon>Vertebrata</taxon>
        <taxon>Euteleostomi</taxon>
        <taxon>Actinopterygii</taxon>
        <taxon>Neopterygii</taxon>
        <taxon>Teleostei</taxon>
        <taxon>Ostariophysi</taxon>
        <taxon>Cypriniformes</taxon>
        <taxon>Xenocyprididae</taxon>
        <taxon>Xenocypridinae</taxon>
        <taxon>Xenocypridinae incertae sedis</taxon>
        <taxon>Anabarilius</taxon>
    </lineage>
</organism>
<dbReference type="Gene3D" id="2.60.120.260">
    <property type="entry name" value="Galactose-binding domain-like"/>
    <property type="match status" value="3"/>
</dbReference>
<proteinExistence type="predicted"/>
<name>A0A3N0Z5J8_ANAGA</name>
<dbReference type="GO" id="GO:0005737">
    <property type="term" value="C:cytoplasm"/>
    <property type="evidence" value="ECO:0007669"/>
    <property type="project" value="TreeGrafter"/>
</dbReference>
<sequence length="629" mass="72457">MSSWVIESRPSAVSLKVWFTALQSDVPDVPLAVVEDILLYLPAHQVVRVCRLVCREWKELVDSASHWRERCEREEIQPCDASRPPEDWRRFYFLAKKQRNLLKNPKADDGLQGWENVQIGGDWVTEENRTPFPDNSVTKCFSTSHRLCMKEQLIDLEKEGYSAAFMDQQRPHIKISDWYTPFPHNGGHYQIKVKLLDQEKKAICGYYPYKVFFHQGDNYLWCPMTHVFKNYGWGVRFILFTHGGMSGIRLTNSSVEICPAAERAGGRQRLWHCVGERFADVNVVDRVAHGGSGVMVWATLCEGDVLHCVRQMVVTPDTDWFSDPPGPPNTVKRHILERPFIVASLRHTCAIIMLSNQHLDMPHLYAPLDVSGSEYQICVELLDERKNPIRTFEPEKVIFSFMNSEPWCQMTHVFKDYGPGVRFIRFTHGGKDTQYWAGHYGIRVTNSSVEIYSAEGSGLTNRNLLKNPSAQSGFEGWEIVQNGGDHWLTSRNKRTFPVRKCFVTSYGLCLKQQLIDLEKEGYNAAFMDQQQPHIKISDWYAPRSDCGSEYQICVELLDEKKKPISTFEPEKVFFQQGNSEPWSQMTHIFMDYGPGVRFIRFTHGGKDTKSWKGQHGIQVTYSSVEIYPV</sequence>
<evidence type="ECO:0000313" key="5">
    <source>
        <dbReference type="Proteomes" id="UP000281406"/>
    </source>
</evidence>
<dbReference type="GO" id="GO:0019005">
    <property type="term" value="C:SCF ubiquitin ligase complex"/>
    <property type="evidence" value="ECO:0007669"/>
    <property type="project" value="TreeGrafter"/>
</dbReference>
<dbReference type="OrthoDB" id="1107553at2759"/>
<dbReference type="GO" id="GO:0006516">
    <property type="term" value="P:glycoprotein catabolic process"/>
    <property type="evidence" value="ECO:0007669"/>
    <property type="project" value="TreeGrafter"/>
</dbReference>
<dbReference type="PROSITE" id="PS51114">
    <property type="entry name" value="FBA"/>
    <property type="match status" value="3"/>
</dbReference>
<dbReference type="SMART" id="SM00256">
    <property type="entry name" value="FBOX"/>
    <property type="match status" value="1"/>
</dbReference>
<dbReference type="SUPFAM" id="SSF81383">
    <property type="entry name" value="F-box domain"/>
    <property type="match status" value="1"/>
</dbReference>
<dbReference type="Proteomes" id="UP000281406">
    <property type="component" value="Unassembled WGS sequence"/>
</dbReference>
<accession>A0A3N0Z5J8</accession>
<dbReference type="InterPro" id="IPR001810">
    <property type="entry name" value="F-box_dom"/>
</dbReference>
<dbReference type="Pfam" id="PF04300">
    <property type="entry name" value="FBA"/>
    <property type="match status" value="3"/>
</dbReference>
<dbReference type="SUPFAM" id="SSF49785">
    <property type="entry name" value="Galactose-binding domain-like"/>
    <property type="match status" value="3"/>
</dbReference>
<dbReference type="AlphaFoldDB" id="A0A3N0Z5J8"/>
<feature type="domain" description="FBA" evidence="3">
    <location>
        <begin position="452"/>
        <end position="628"/>
    </location>
</feature>
<protein>
    <submittedName>
        <fullName evidence="4">F-box only protein 6</fullName>
    </submittedName>
</protein>
<feature type="domain" description="FBA" evidence="3">
    <location>
        <begin position="372"/>
        <end position="453"/>
    </location>
</feature>
<feature type="domain" description="F-box" evidence="2">
    <location>
        <begin position="23"/>
        <end position="70"/>
    </location>
</feature>
<dbReference type="InterPro" id="IPR007397">
    <property type="entry name" value="F-box-assoc_dom"/>
</dbReference>
<keyword evidence="1" id="KW-0833">Ubl conjugation pathway</keyword>